<organism evidence="2 3">
    <name type="scientific">Mucilaginibacter terrae</name>
    <dbReference type="NCBI Taxonomy" id="1955052"/>
    <lineage>
        <taxon>Bacteria</taxon>
        <taxon>Pseudomonadati</taxon>
        <taxon>Bacteroidota</taxon>
        <taxon>Sphingobacteriia</taxon>
        <taxon>Sphingobacteriales</taxon>
        <taxon>Sphingobacteriaceae</taxon>
        <taxon>Mucilaginibacter</taxon>
    </lineage>
</organism>
<feature type="signal peptide" evidence="1">
    <location>
        <begin position="1"/>
        <end position="22"/>
    </location>
</feature>
<protein>
    <submittedName>
        <fullName evidence="2">YD repeat-containing protein</fullName>
    </submittedName>
</protein>
<dbReference type="EMBL" id="JAVLVU010000001">
    <property type="protein sequence ID" value="MDT3403739.1"/>
    <property type="molecule type" value="Genomic_DNA"/>
</dbReference>
<accession>A0ABU3GVD8</accession>
<proteinExistence type="predicted"/>
<dbReference type="Proteomes" id="UP001258315">
    <property type="component" value="Unassembled WGS sequence"/>
</dbReference>
<dbReference type="InterPro" id="IPR031325">
    <property type="entry name" value="RHS_repeat"/>
</dbReference>
<gene>
    <name evidence="2" type="ORF">QE417_002811</name>
</gene>
<feature type="chain" id="PRO_5046274769" evidence="1">
    <location>
        <begin position="23"/>
        <end position="1180"/>
    </location>
</feature>
<keyword evidence="1" id="KW-0732">Signal</keyword>
<comment type="caution">
    <text evidence="2">The sequence shown here is derived from an EMBL/GenBank/DDBJ whole genome shotgun (WGS) entry which is preliminary data.</text>
</comment>
<dbReference type="InterPro" id="IPR006530">
    <property type="entry name" value="YD"/>
</dbReference>
<dbReference type="NCBIfam" id="TIGR01643">
    <property type="entry name" value="YD_repeat_2x"/>
    <property type="match status" value="1"/>
</dbReference>
<name>A0ABU3GVD8_9SPHI</name>
<evidence type="ECO:0000313" key="3">
    <source>
        <dbReference type="Proteomes" id="UP001258315"/>
    </source>
</evidence>
<evidence type="ECO:0000256" key="1">
    <source>
        <dbReference type="SAM" id="SignalP"/>
    </source>
</evidence>
<evidence type="ECO:0000313" key="2">
    <source>
        <dbReference type="EMBL" id="MDT3403739.1"/>
    </source>
</evidence>
<keyword evidence="3" id="KW-1185">Reference proteome</keyword>
<dbReference type="Pfam" id="PF05593">
    <property type="entry name" value="RHS_repeat"/>
    <property type="match status" value="1"/>
</dbReference>
<dbReference type="RefSeq" id="WP_311951016.1">
    <property type="nucleotide sequence ID" value="NZ_JAVLVU010000001.1"/>
</dbReference>
<sequence length="1180" mass="133002">MRKFCRYLFLIFISFLCLPIKAISQSNVEISKIIPPSPTAASFGNFGNYAKGTYNGVPGIDIPLLQTIAAGQNISISLSYDASGTKTGQDASWVGLGWSLNAGGGVITRTVRGADDLYSFGYHNASNMPTAAQLEQFFNTQGASDPNGFISTYLMSVRTGQADAEPDIFSFSFGSSSGRFVLDKSVNGSNILQLESSNIKIEYLNPGWRIIDGDGNKYYFNAQELSTDYFQTKDYSIDYDVLATDLLGEDINRHPIVTAWYLDSVVTSKSQKITYTYYNDFTMSVLNKSEQQISHLSTIMGGSCAPPSAFLPYYTLSRQIIEAKLPRTIQFENGIIEFYPGTRTDIKNPLGNFTGASLSYIMHKNLKGEILKRFDFFYSNFNETDWDPLNKRLKLDSVKETTDPLRIIPAHKFSYFNPNSLVPKYSKAIDHWGYYNGRIENTTLLPKASTNLPYFKSFAGGNRRPDTTLAFLQNGVLSSVVYPTGGKTQFTYELNEYTNLAGDDLYEGKDTTIYTGVNPPNSGYINRTFTLNQVTEVKFYFDYWDPNNPDYRDEFIPDYAFLKLNGDTYWTFHNAQNFPYPPYVDYIRETILLLAPGNYTLVVGEIPNSNFYTAASATFDPKIQLAQRKGGGLRIKRIQNFDDRGNQTVKRFMYNNGALSSGKLLLPVSYTSPLFITGTYDCGESFASHLFLRYSNTVNSFGFTKPGTIGYSKVTELLDENGENGRVEYFFKNEANDFLPVVSVPVQIPISNGKLDSIKTFDATNKLLKKTTYEYNYAGFPELPGIKLVTVPFSTTGFHTMTYGNYSNWMTPKKEIDIVYSGSDSVTVTRNFYYENPVHKNLTKLESTTSNGDNQTVTYKYPYDLRSGGSPNVYNAMSDRNMHNPVIEESVYRNGAFLNQKVTGFDYWKNGGWGDNTAKLILPKSVDTRQGSGSAEPRITYKGYDDKANLLSQSLAEGPGMSYQWGYNRQYPIAEVKNALSNEVYHHNFEETSDFPSGVVYDNTHVRTGQVSGLIVNNSSSENVYHSNTWLQINQNGRNRKYRYAGWVYSTGPSVELFLFMKRPGETGYLSYVDAVLTTEVNKWVYLVKEFEVPADVTQLNMRIDNNGGGSVWFDDLSICPADAQLSTYTYKPLVGITSMIDPRGQVTTYEYDSFQRLKTVRDENGKVVKDMEYHYKNQQ</sequence>
<reference evidence="3" key="1">
    <citation type="submission" date="2023-07" db="EMBL/GenBank/DDBJ databases">
        <title>Functional and genomic diversity of the sorghum phyllosphere microbiome.</title>
        <authorList>
            <person name="Shade A."/>
        </authorList>
    </citation>
    <scope>NUCLEOTIDE SEQUENCE [LARGE SCALE GENOMIC DNA]</scope>
    <source>
        <strain evidence="3">SORGH_AS_0422</strain>
    </source>
</reference>
<dbReference type="Gene3D" id="2.60.120.260">
    <property type="entry name" value="Galactose-binding domain-like"/>
    <property type="match status" value="1"/>
</dbReference>